<dbReference type="Gene3D" id="3.30.450.40">
    <property type="match status" value="1"/>
</dbReference>
<organism evidence="2">
    <name type="scientific">Entomoneis paludosa</name>
    <dbReference type="NCBI Taxonomy" id="265537"/>
    <lineage>
        <taxon>Eukaryota</taxon>
        <taxon>Sar</taxon>
        <taxon>Stramenopiles</taxon>
        <taxon>Ochrophyta</taxon>
        <taxon>Bacillariophyta</taxon>
        <taxon>Bacillariophyceae</taxon>
        <taxon>Bacillariophycidae</taxon>
        <taxon>Entomoneidaceae</taxon>
        <taxon>Entomoneis</taxon>
    </lineage>
</organism>
<protein>
    <recommendedName>
        <fullName evidence="3">GAF domain-containing protein</fullName>
    </recommendedName>
</protein>
<dbReference type="PANTHER" id="PTHR43102:SF2">
    <property type="entry name" value="GAF DOMAIN-CONTAINING PROTEIN"/>
    <property type="match status" value="1"/>
</dbReference>
<feature type="compositionally biased region" description="Polar residues" evidence="1">
    <location>
        <begin position="26"/>
        <end position="50"/>
    </location>
</feature>
<evidence type="ECO:0000313" key="2">
    <source>
        <dbReference type="EMBL" id="CAD9950945.1"/>
    </source>
</evidence>
<evidence type="ECO:0000256" key="1">
    <source>
        <dbReference type="SAM" id="MobiDB-lite"/>
    </source>
</evidence>
<name>A0A7S2VDA4_9STRA</name>
<dbReference type="EMBL" id="HBHT01007898">
    <property type="protein sequence ID" value="CAD9950945.1"/>
    <property type="molecule type" value="Transcribed_RNA"/>
</dbReference>
<dbReference type="SUPFAM" id="SSF55781">
    <property type="entry name" value="GAF domain-like"/>
    <property type="match status" value="1"/>
</dbReference>
<evidence type="ECO:0008006" key="3">
    <source>
        <dbReference type="Google" id="ProtNLM"/>
    </source>
</evidence>
<sequence length="326" mass="35971">MKVDPSNIKFLGPDTSNFAATDRNRTISGDSQNYVNSGTMDPLAAQQTQDDASDGDMSPGGECKDSRQEAPPSATNASREDAVNAEILRLRALQSYHVLDDRTADPKLVRLATVAARTFRARVARLVVVDLDRCWCVASSCAFDKDAAPREMPRKRNLYANHYQTDKVIPNLQEQPGMTDTSYLSSKPGETMKFYASTPLVNADGLVLGTLAVLDTEPRAGSLDSQCGILQDLAACMMDLMEERRKQLLSGSPPVASFQPALLRSTRFLLEQLQSIAQDSELMSMTRHYQMQGLQSSLYATKFLELAILERKRETSENQRHGTGVL</sequence>
<dbReference type="PANTHER" id="PTHR43102">
    <property type="entry name" value="SLR1143 PROTEIN"/>
    <property type="match status" value="1"/>
</dbReference>
<dbReference type="InterPro" id="IPR029016">
    <property type="entry name" value="GAF-like_dom_sf"/>
</dbReference>
<gene>
    <name evidence="2" type="ORF">APAL1065_LOCUS5275</name>
</gene>
<dbReference type="AlphaFoldDB" id="A0A7S2VDA4"/>
<accession>A0A7S2VDA4</accession>
<reference evidence="2" key="1">
    <citation type="submission" date="2021-01" db="EMBL/GenBank/DDBJ databases">
        <authorList>
            <person name="Corre E."/>
            <person name="Pelletier E."/>
            <person name="Niang G."/>
            <person name="Scheremetjew M."/>
            <person name="Finn R."/>
            <person name="Kale V."/>
            <person name="Holt S."/>
            <person name="Cochrane G."/>
            <person name="Meng A."/>
            <person name="Brown T."/>
            <person name="Cohen L."/>
        </authorList>
    </citation>
    <scope>NUCLEOTIDE SEQUENCE</scope>
    <source>
        <strain evidence="2">CCMP125</strain>
    </source>
</reference>
<feature type="region of interest" description="Disordered" evidence="1">
    <location>
        <begin position="1"/>
        <end position="80"/>
    </location>
</feature>
<proteinExistence type="predicted"/>